<dbReference type="Proteomes" id="UP001153954">
    <property type="component" value="Unassembled WGS sequence"/>
</dbReference>
<dbReference type="EMBL" id="CAKOGL010000004">
    <property type="protein sequence ID" value="CAH2085830.1"/>
    <property type="molecule type" value="Genomic_DNA"/>
</dbReference>
<gene>
    <name evidence="1" type="ORF">EEDITHA_LOCUS2268</name>
</gene>
<proteinExistence type="predicted"/>
<protein>
    <recommendedName>
        <fullName evidence="3">Reverse transcriptase</fullName>
    </recommendedName>
</protein>
<evidence type="ECO:0008006" key="3">
    <source>
        <dbReference type="Google" id="ProtNLM"/>
    </source>
</evidence>
<reference evidence="1" key="1">
    <citation type="submission" date="2022-03" db="EMBL/GenBank/DDBJ databases">
        <authorList>
            <person name="Tunstrom K."/>
        </authorList>
    </citation>
    <scope>NUCLEOTIDE SEQUENCE</scope>
</reference>
<organism evidence="1 2">
    <name type="scientific">Euphydryas editha</name>
    <name type="common">Edith's checkerspot</name>
    <dbReference type="NCBI Taxonomy" id="104508"/>
    <lineage>
        <taxon>Eukaryota</taxon>
        <taxon>Metazoa</taxon>
        <taxon>Ecdysozoa</taxon>
        <taxon>Arthropoda</taxon>
        <taxon>Hexapoda</taxon>
        <taxon>Insecta</taxon>
        <taxon>Pterygota</taxon>
        <taxon>Neoptera</taxon>
        <taxon>Endopterygota</taxon>
        <taxon>Lepidoptera</taxon>
        <taxon>Glossata</taxon>
        <taxon>Ditrysia</taxon>
        <taxon>Papilionoidea</taxon>
        <taxon>Nymphalidae</taxon>
        <taxon>Nymphalinae</taxon>
        <taxon>Euphydryas</taxon>
    </lineage>
</organism>
<accession>A0AAU9TJX9</accession>
<dbReference type="PANTHER" id="PTHR19446">
    <property type="entry name" value="REVERSE TRANSCRIPTASES"/>
    <property type="match status" value="1"/>
</dbReference>
<evidence type="ECO:0000313" key="1">
    <source>
        <dbReference type="EMBL" id="CAH2085830.1"/>
    </source>
</evidence>
<sequence length="231" mass="26523">MVMSYDDMRESRRLFKSKLKWCQDYEDQIKMDILASTPDVKQFGRFWQQTNRQNARAGLPVEVRIKTESQNIANMFKIHFRVETLNIVDQTQDDAQDTVDRRIDPLSFSVCEVNDVIRSMKRGRSPGCDGLSVEHLQYTIVRLSSVLSMLYNLCVSHGYLPDAMMMTVVVPIVKNRTGDVADRFNYRPISIATIIAKVLDSQLDTHLNKVTKIHDAQFGFEPELSTESAII</sequence>
<dbReference type="AlphaFoldDB" id="A0AAU9TJX9"/>
<keyword evidence="2" id="KW-1185">Reference proteome</keyword>
<evidence type="ECO:0000313" key="2">
    <source>
        <dbReference type="Proteomes" id="UP001153954"/>
    </source>
</evidence>
<name>A0AAU9TJX9_EUPED</name>
<comment type="caution">
    <text evidence="1">The sequence shown here is derived from an EMBL/GenBank/DDBJ whole genome shotgun (WGS) entry which is preliminary data.</text>
</comment>